<dbReference type="EMBL" id="CP000155">
    <property type="protein sequence ID" value="ABC30966.1"/>
    <property type="molecule type" value="Genomic_DNA"/>
</dbReference>
<comment type="similarity">
    <text evidence="1">Belongs to the RutC family.</text>
</comment>
<dbReference type="InterPro" id="IPR006175">
    <property type="entry name" value="YjgF/YER057c/UK114"/>
</dbReference>
<dbReference type="OrthoDB" id="6196780at2"/>
<dbReference type="CDD" id="cd00448">
    <property type="entry name" value="YjgF_YER057c_UK114_family"/>
    <property type="match status" value="1"/>
</dbReference>
<keyword evidence="3" id="KW-1185">Reference proteome</keyword>
<gene>
    <name evidence="2" type="ordered locus">HCH_04259</name>
</gene>
<dbReference type="PANTHER" id="PTHR11803:SF58">
    <property type="entry name" value="PROTEIN HMF1-RELATED"/>
    <property type="match status" value="1"/>
</dbReference>
<proteinExistence type="inferred from homology"/>
<dbReference type="Proteomes" id="UP000000238">
    <property type="component" value="Chromosome"/>
</dbReference>
<dbReference type="InterPro" id="IPR035959">
    <property type="entry name" value="RutC-like_sf"/>
</dbReference>
<evidence type="ECO:0000313" key="2">
    <source>
        <dbReference type="EMBL" id="ABC30966.1"/>
    </source>
</evidence>
<dbReference type="GO" id="GO:0019239">
    <property type="term" value="F:deaminase activity"/>
    <property type="evidence" value="ECO:0007669"/>
    <property type="project" value="TreeGrafter"/>
</dbReference>
<dbReference type="RefSeq" id="WP_011398033.1">
    <property type="nucleotide sequence ID" value="NC_007645.1"/>
</dbReference>
<dbReference type="eggNOG" id="COG0251">
    <property type="taxonomic scope" value="Bacteria"/>
</dbReference>
<sequence>MDKKQPIRRQNYAALGQPVGPYCHATSFNGMLFISGLTAYDGSGVGKPVAQQIDAIFAQIRHIAEAEGVGLDRILKVTVYIKSTEHMATVREGLNKHYQGAFPASTLLEVSRFFSPEVDIEIEAVVAL</sequence>
<name>Q2SEF8_HAHCH</name>
<evidence type="ECO:0000313" key="3">
    <source>
        <dbReference type="Proteomes" id="UP000000238"/>
    </source>
</evidence>
<dbReference type="GO" id="GO:0005829">
    <property type="term" value="C:cytosol"/>
    <property type="evidence" value="ECO:0007669"/>
    <property type="project" value="TreeGrafter"/>
</dbReference>
<dbReference type="KEGG" id="hch:HCH_04259"/>
<evidence type="ECO:0000256" key="1">
    <source>
        <dbReference type="ARBA" id="ARBA00010552"/>
    </source>
</evidence>
<dbReference type="HOGENOM" id="CLU_100715_4_5_6"/>
<organism evidence="2 3">
    <name type="scientific">Hahella chejuensis (strain KCTC 2396)</name>
    <dbReference type="NCBI Taxonomy" id="349521"/>
    <lineage>
        <taxon>Bacteria</taxon>
        <taxon>Pseudomonadati</taxon>
        <taxon>Pseudomonadota</taxon>
        <taxon>Gammaproteobacteria</taxon>
        <taxon>Oceanospirillales</taxon>
        <taxon>Hahellaceae</taxon>
        <taxon>Hahella</taxon>
    </lineage>
</organism>
<dbReference type="STRING" id="349521.HCH_04259"/>
<dbReference type="SUPFAM" id="SSF55298">
    <property type="entry name" value="YjgF-like"/>
    <property type="match status" value="1"/>
</dbReference>
<dbReference type="AlphaFoldDB" id="Q2SEF8"/>
<dbReference type="Gene3D" id="3.30.1330.40">
    <property type="entry name" value="RutC-like"/>
    <property type="match status" value="1"/>
</dbReference>
<dbReference type="Pfam" id="PF01042">
    <property type="entry name" value="Ribonuc_L-PSP"/>
    <property type="match status" value="1"/>
</dbReference>
<accession>Q2SEF8</accession>
<dbReference type="PANTHER" id="PTHR11803">
    <property type="entry name" value="2-IMINOBUTANOATE/2-IMINOPROPANOATE DEAMINASE RIDA"/>
    <property type="match status" value="1"/>
</dbReference>
<reference evidence="2 3" key="1">
    <citation type="journal article" date="2005" name="Nucleic Acids Res.">
        <title>Genomic blueprint of Hahella chejuensis, a marine microbe producing an algicidal agent.</title>
        <authorList>
            <person name="Jeong H."/>
            <person name="Yim J.H."/>
            <person name="Lee C."/>
            <person name="Choi S.-H."/>
            <person name="Park Y.K."/>
            <person name="Yoon S.H."/>
            <person name="Hur C.-G."/>
            <person name="Kang H.-Y."/>
            <person name="Kim D."/>
            <person name="Lee H.H."/>
            <person name="Park K.H."/>
            <person name="Park S.-H."/>
            <person name="Park H.-S."/>
            <person name="Lee H.K."/>
            <person name="Oh T.K."/>
            <person name="Kim J.F."/>
        </authorList>
    </citation>
    <scope>NUCLEOTIDE SEQUENCE [LARGE SCALE GENOMIC DNA]</scope>
    <source>
        <strain evidence="2 3">KCTC 2396</strain>
    </source>
</reference>
<protein>
    <submittedName>
        <fullName evidence="2">Putative translation initiation inhibitor, yjgF family</fullName>
    </submittedName>
</protein>